<reference evidence="1" key="1">
    <citation type="submission" date="2020-05" db="EMBL/GenBank/DDBJ databases">
        <title>Large-scale comparative analyses of tick genomes elucidate their genetic diversity and vector capacities.</title>
        <authorList>
            <person name="Jia N."/>
            <person name="Wang J."/>
            <person name="Shi W."/>
            <person name="Du L."/>
            <person name="Sun Y."/>
            <person name="Zhan W."/>
            <person name="Jiang J."/>
            <person name="Wang Q."/>
            <person name="Zhang B."/>
            <person name="Ji P."/>
            <person name="Sakyi L.B."/>
            <person name="Cui X."/>
            <person name="Yuan T."/>
            <person name="Jiang B."/>
            <person name="Yang W."/>
            <person name="Lam T.T.-Y."/>
            <person name="Chang Q."/>
            <person name="Ding S."/>
            <person name="Wang X."/>
            <person name="Zhu J."/>
            <person name="Ruan X."/>
            <person name="Zhao L."/>
            <person name="Wei J."/>
            <person name="Que T."/>
            <person name="Du C."/>
            <person name="Cheng J."/>
            <person name="Dai P."/>
            <person name="Han X."/>
            <person name="Huang E."/>
            <person name="Gao Y."/>
            <person name="Liu J."/>
            <person name="Shao H."/>
            <person name="Ye R."/>
            <person name="Li L."/>
            <person name="Wei W."/>
            <person name="Wang X."/>
            <person name="Wang C."/>
            <person name="Yang T."/>
            <person name="Huo Q."/>
            <person name="Li W."/>
            <person name="Guo W."/>
            <person name="Chen H."/>
            <person name="Zhou L."/>
            <person name="Ni X."/>
            <person name="Tian J."/>
            <person name="Zhou Y."/>
            <person name="Sheng Y."/>
            <person name="Liu T."/>
            <person name="Pan Y."/>
            <person name="Xia L."/>
            <person name="Li J."/>
            <person name="Zhao F."/>
            <person name="Cao W."/>
        </authorList>
    </citation>
    <scope>NUCLEOTIDE SEQUENCE</scope>
    <source>
        <strain evidence="1">Hyas-2018</strain>
    </source>
</reference>
<organism evidence="1 2">
    <name type="scientific">Hyalomma asiaticum</name>
    <name type="common">Tick</name>
    <dbReference type="NCBI Taxonomy" id="266040"/>
    <lineage>
        <taxon>Eukaryota</taxon>
        <taxon>Metazoa</taxon>
        <taxon>Ecdysozoa</taxon>
        <taxon>Arthropoda</taxon>
        <taxon>Chelicerata</taxon>
        <taxon>Arachnida</taxon>
        <taxon>Acari</taxon>
        <taxon>Parasitiformes</taxon>
        <taxon>Ixodida</taxon>
        <taxon>Ixodoidea</taxon>
        <taxon>Ixodidae</taxon>
        <taxon>Hyalomminae</taxon>
        <taxon>Hyalomma</taxon>
    </lineage>
</organism>
<gene>
    <name evidence="1" type="ORF">HPB50_002692</name>
</gene>
<sequence>MADKSNDGDDENTGHNTVQPSARHDCRAISQVTKMMFIVVAIFALCWLPYQTYNILTEIYPEINSTIYYLDETWVNAGHTEEKVWEDTTVSSREDAIRKGLTTELRAPSGKWGRLIVLHAGSEIGFVDGRCLVFWAKKSVTTDYHSEVDGLRFERWFTEQLLPSIEPRSVIVMDNAPYHSVLLEKLPSTSSREADIQSWLTEKSIPWFNDQLKLETLQLVNQNKHNFSGYRTDALAKRVQEEAWERDGAIDTTLDSIIIPLGSDSSSCSDSIASTK</sequence>
<keyword evidence="2" id="KW-1185">Reference proteome</keyword>
<dbReference type="EMBL" id="CM023481">
    <property type="protein sequence ID" value="KAH6944319.1"/>
    <property type="molecule type" value="Genomic_DNA"/>
</dbReference>
<evidence type="ECO:0000313" key="1">
    <source>
        <dbReference type="EMBL" id="KAH6944319.1"/>
    </source>
</evidence>
<proteinExistence type="predicted"/>
<evidence type="ECO:0000313" key="2">
    <source>
        <dbReference type="Proteomes" id="UP000821845"/>
    </source>
</evidence>
<accession>A0ACB7THK2</accession>
<protein>
    <submittedName>
        <fullName evidence="1">Uncharacterized protein</fullName>
    </submittedName>
</protein>
<comment type="caution">
    <text evidence="1">The sequence shown here is derived from an EMBL/GenBank/DDBJ whole genome shotgun (WGS) entry which is preliminary data.</text>
</comment>
<name>A0ACB7THK2_HYAAI</name>
<dbReference type="Proteomes" id="UP000821845">
    <property type="component" value="Chromosome 1"/>
</dbReference>